<reference evidence="1 2" key="1">
    <citation type="submission" date="2013-04" db="EMBL/GenBank/DDBJ databases">
        <title>The Genome Sequence of Parabacteroides gordonii DSM 23371.</title>
        <authorList>
            <consortium name="The Broad Institute Genomics Platform"/>
            <person name="Earl A."/>
            <person name="Ward D."/>
            <person name="Feldgarden M."/>
            <person name="Gevers D."/>
            <person name="Martens E."/>
            <person name="Sakamoto M."/>
            <person name="Benno Y."/>
            <person name="Suzuki N."/>
            <person name="Matsunaga N."/>
            <person name="Koshihara K."/>
            <person name="Seki M."/>
            <person name="Komiya H."/>
            <person name="Walker B."/>
            <person name="Young S."/>
            <person name="Zeng Q."/>
            <person name="Gargeya S."/>
            <person name="Fitzgerald M."/>
            <person name="Haas B."/>
            <person name="Abouelleil A."/>
            <person name="Allen A.W."/>
            <person name="Alvarado L."/>
            <person name="Arachchi H.M."/>
            <person name="Berlin A.M."/>
            <person name="Chapman S.B."/>
            <person name="Gainer-Dewar J."/>
            <person name="Goldberg J."/>
            <person name="Griggs A."/>
            <person name="Gujja S."/>
            <person name="Hansen M."/>
            <person name="Howarth C."/>
            <person name="Imamovic A."/>
            <person name="Ireland A."/>
            <person name="Larimer J."/>
            <person name="McCowan C."/>
            <person name="Murphy C."/>
            <person name="Pearson M."/>
            <person name="Poon T.W."/>
            <person name="Priest M."/>
            <person name="Roberts A."/>
            <person name="Saif S."/>
            <person name="Shea T."/>
            <person name="Sisk P."/>
            <person name="Sykes S."/>
            <person name="Wortman J."/>
            <person name="Nusbaum C."/>
            <person name="Birren B."/>
        </authorList>
    </citation>
    <scope>NUCLEOTIDE SEQUENCE [LARGE SCALE GENOMIC DNA]</scope>
    <source>
        <strain evidence="1 2">MS-1</strain>
    </source>
</reference>
<sequence>MKRYNNYIASIGFLIVALLVTSCSDEEEIEETSLEMNARLNLTISTRATTDDLIKGGDGKFSSVALYIFNKENKICEYAELIPVITPQYVDKLTRSIQISPQDKIIYAIGNYNDEDKEYSIIPDVSKSLHELDTMSITNKNGFMDTNLLMVGRQEVAVNGLVTETTIPMERLVSRLDVYMFKSRKLENKNVVVKSIELVNQVVNTRGEYQNTIMVSPVKKRNDLRTISNNNVLDIMPEEMSGITPGNAMESFYSYQNIAASATPDSSITPYLLISAEIDGEPHRYKGYITDGGQTTDKYTLKRNTVYRIMAMLDNPDNMLVLKTTTLPWTKSSSQIGHVVNEGDYSFSANNTEAATGIVQYPYVLNGESQNKTSYASYNFRLTAPAGAIWTATLTNGLEFTFGTEGSTDGKLAISKGIAGDNTYEIKVGASRPWNSTERKVYLYITAEGKKLKINPVQGNGQRALPGNNDTDILITQTEYK</sequence>
<evidence type="ECO:0000313" key="2">
    <source>
        <dbReference type="Proteomes" id="UP000033035"/>
    </source>
</evidence>
<gene>
    <name evidence="1" type="ORF">HMPREF1536_02623</name>
</gene>
<dbReference type="RefSeq" id="WP_028729798.1">
    <property type="nucleotide sequence ID" value="NZ_KE386764.1"/>
</dbReference>
<dbReference type="STRING" id="1203610.HMPREF1536_02623"/>
<comment type="caution">
    <text evidence="1">The sequence shown here is derived from an EMBL/GenBank/DDBJ whole genome shotgun (WGS) entry which is preliminary data.</text>
</comment>
<proteinExistence type="predicted"/>
<dbReference type="PATRIC" id="fig|1203610.3.peg.2690"/>
<dbReference type="EMBL" id="AQHW01000015">
    <property type="protein sequence ID" value="KKB55166.1"/>
    <property type="molecule type" value="Genomic_DNA"/>
</dbReference>
<name>A0A0F5JBB6_9BACT</name>
<evidence type="ECO:0000313" key="1">
    <source>
        <dbReference type="EMBL" id="KKB55166.1"/>
    </source>
</evidence>
<evidence type="ECO:0008006" key="3">
    <source>
        <dbReference type="Google" id="ProtNLM"/>
    </source>
</evidence>
<organism evidence="1 2">
    <name type="scientific">Parabacteroides gordonii MS-1 = DSM 23371</name>
    <dbReference type="NCBI Taxonomy" id="1203610"/>
    <lineage>
        <taxon>Bacteria</taxon>
        <taxon>Pseudomonadati</taxon>
        <taxon>Bacteroidota</taxon>
        <taxon>Bacteroidia</taxon>
        <taxon>Bacteroidales</taxon>
        <taxon>Tannerellaceae</taxon>
        <taxon>Parabacteroides</taxon>
    </lineage>
</organism>
<dbReference type="HOGENOM" id="CLU_044706_0_0_10"/>
<protein>
    <recommendedName>
        <fullName evidence="3">Major fimbrial subunit protein N-terminal domain-containing protein</fullName>
    </recommendedName>
</protein>
<keyword evidence="2" id="KW-1185">Reference proteome</keyword>
<dbReference type="AlphaFoldDB" id="A0A0F5JBB6"/>
<dbReference type="PROSITE" id="PS51257">
    <property type="entry name" value="PROKAR_LIPOPROTEIN"/>
    <property type="match status" value="1"/>
</dbReference>
<accession>A0A0F5JBB6</accession>
<dbReference type="Proteomes" id="UP000033035">
    <property type="component" value="Unassembled WGS sequence"/>
</dbReference>